<keyword evidence="3" id="KW-1185">Reference proteome</keyword>
<organism evidence="2 3">
    <name type="scientific">Streptomyces ruber</name>
    <dbReference type="NCBI Taxonomy" id="83378"/>
    <lineage>
        <taxon>Bacteria</taxon>
        <taxon>Bacillati</taxon>
        <taxon>Actinomycetota</taxon>
        <taxon>Actinomycetes</taxon>
        <taxon>Kitasatosporales</taxon>
        <taxon>Streptomycetaceae</taxon>
        <taxon>Streptomyces</taxon>
    </lineage>
</organism>
<evidence type="ECO:0000313" key="3">
    <source>
        <dbReference type="Proteomes" id="UP000620156"/>
    </source>
</evidence>
<reference evidence="2" key="1">
    <citation type="journal article" date="2014" name="Int. J. Syst. Evol. Microbiol.">
        <title>Complete genome sequence of Corynebacterium casei LMG S-19264T (=DSM 44701T), isolated from a smear-ripened cheese.</title>
        <authorList>
            <consortium name="US DOE Joint Genome Institute (JGI-PGF)"/>
            <person name="Walter F."/>
            <person name="Albersmeier A."/>
            <person name="Kalinowski J."/>
            <person name="Ruckert C."/>
        </authorList>
    </citation>
    <scope>NUCLEOTIDE SEQUENCE</scope>
    <source>
        <strain evidence="2">JCM 3131</strain>
    </source>
</reference>
<feature type="region of interest" description="Disordered" evidence="1">
    <location>
        <begin position="202"/>
        <end position="268"/>
    </location>
</feature>
<dbReference type="EMBL" id="BMQK01000001">
    <property type="protein sequence ID" value="GGQ42482.1"/>
    <property type="molecule type" value="Genomic_DNA"/>
</dbReference>
<dbReference type="Proteomes" id="UP000620156">
    <property type="component" value="Unassembled WGS sequence"/>
</dbReference>
<feature type="compositionally biased region" description="Polar residues" evidence="1">
    <location>
        <begin position="50"/>
        <end position="62"/>
    </location>
</feature>
<evidence type="ECO:0000256" key="1">
    <source>
        <dbReference type="SAM" id="MobiDB-lite"/>
    </source>
</evidence>
<accession>A0A918B815</accession>
<sequence length="268" mass="29283">MTGGDPRHGRIRRRRIRQGRIRRTGPTDMETDDGRTTPTLGRRGPPVTPTLVTATERTTAPTDDSRIGPTDGLTDRTAVPPPLHQLPHKPHQFSRLEGLGEEGINAHTEPDLDLVLAARADDGEGQIPGLRITAEPGRRTQPVEPGHDDIEGDHIRSKLVHHIQTLDTIGRGHDLKPLKLEIDPDQLPDDLVVVHDKDPAGRAWHNSRVGRPPPPRPGFPHFSPVREPAPRPPMPASRTGPRIPVHDQPSEAGRVLPVAAHTATTTPP</sequence>
<gene>
    <name evidence="2" type="ORF">GCM10010145_09160</name>
</gene>
<comment type="caution">
    <text evidence="2">The sequence shown here is derived from an EMBL/GenBank/DDBJ whole genome shotgun (WGS) entry which is preliminary data.</text>
</comment>
<name>A0A918B815_9ACTN</name>
<feature type="compositionally biased region" description="Basic residues" evidence="1">
    <location>
        <begin position="9"/>
        <end position="23"/>
    </location>
</feature>
<protein>
    <submittedName>
        <fullName evidence="2">Uncharacterized protein</fullName>
    </submittedName>
</protein>
<reference evidence="2" key="2">
    <citation type="submission" date="2020-09" db="EMBL/GenBank/DDBJ databases">
        <authorList>
            <person name="Sun Q."/>
            <person name="Ohkuma M."/>
        </authorList>
    </citation>
    <scope>NUCLEOTIDE SEQUENCE</scope>
    <source>
        <strain evidence="2">JCM 3131</strain>
    </source>
</reference>
<evidence type="ECO:0000313" key="2">
    <source>
        <dbReference type="EMBL" id="GGQ42482.1"/>
    </source>
</evidence>
<dbReference type="AlphaFoldDB" id="A0A918B815"/>
<feature type="compositionally biased region" description="Low complexity" evidence="1">
    <location>
        <begin position="257"/>
        <end position="268"/>
    </location>
</feature>
<proteinExistence type="predicted"/>
<feature type="region of interest" description="Disordered" evidence="1">
    <location>
        <begin position="1"/>
        <end position="90"/>
    </location>
</feature>